<dbReference type="Pfam" id="PF23598">
    <property type="entry name" value="LRR_14"/>
    <property type="match status" value="1"/>
</dbReference>
<evidence type="ECO:0000256" key="2">
    <source>
        <dbReference type="ARBA" id="ARBA00022614"/>
    </source>
</evidence>
<evidence type="ECO:0000259" key="10">
    <source>
        <dbReference type="Pfam" id="PF18052"/>
    </source>
</evidence>
<keyword evidence="3" id="KW-0677">Repeat</keyword>
<keyword evidence="5" id="KW-0611">Plant defense</keyword>
<dbReference type="CDD" id="cd14798">
    <property type="entry name" value="RX-CC_like"/>
    <property type="match status" value="1"/>
</dbReference>
<dbReference type="SUPFAM" id="SSF52047">
    <property type="entry name" value="RNI-like"/>
    <property type="match status" value="1"/>
</dbReference>
<feature type="non-terminal residue" evidence="13">
    <location>
        <position position="1"/>
    </location>
</feature>
<organism evidence="13 14">
    <name type="scientific">Eragrostis curvula</name>
    <name type="common">weeping love grass</name>
    <dbReference type="NCBI Taxonomy" id="38414"/>
    <lineage>
        <taxon>Eukaryota</taxon>
        <taxon>Viridiplantae</taxon>
        <taxon>Streptophyta</taxon>
        <taxon>Embryophyta</taxon>
        <taxon>Tracheophyta</taxon>
        <taxon>Spermatophyta</taxon>
        <taxon>Magnoliopsida</taxon>
        <taxon>Liliopsida</taxon>
        <taxon>Poales</taxon>
        <taxon>Poaceae</taxon>
        <taxon>PACMAD clade</taxon>
        <taxon>Chloridoideae</taxon>
        <taxon>Eragrostideae</taxon>
        <taxon>Eragrostidinae</taxon>
        <taxon>Eragrostis</taxon>
    </lineage>
</organism>
<dbReference type="Gene3D" id="3.40.50.300">
    <property type="entry name" value="P-loop containing nucleotide triphosphate hydrolases"/>
    <property type="match status" value="1"/>
</dbReference>
<keyword evidence="6 7" id="KW-0175">Coiled coil</keyword>
<gene>
    <name evidence="13" type="ORF">EJB05_26270</name>
</gene>
<evidence type="ECO:0000313" key="14">
    <source>
        <dbReference type="Proteomes" id="UP000324897"/>
    </source>
</evidence>
<feature type="domain" description="NB-ARC" evidence="9">
    <location>
        <begin position="182"/>
        <end position="346"/>
    </location>
</feature>
<evidence type="ECO:0000259" key="9">
    <source>
        <dbReference type="Pfam" id="PF00931"/>
    </source>
</evidence>
<dbReference type="SUPFAM" id="SSF52540">
    <property type="entry name" value="P-loop containing nucleoside triphosphate hydrolases"/>
    <property type="match status" value="1"/>
</dbReference>
<evidence type="ECO:0000313" key="13">
    <source>
        <dbReference type="EMBL" id="TVU23884.1"/>
    </source>
</evidence>
<dbReference type="InterPro" id="IPR036388">
    <property type="entry name" value="WH-like_DNA-bd_sf"/>
</dbReference>
<feature type="domain" description="Disease resistance protein winged helix" evidence="11">
    <location>
        <begin position="439"/>
        <end position="509"/>
    </location>
</feature>
<evidence type="ECO:0000256" key="8">
    <source>
        <dbReference type="SAM" id="MobiDB-lite"/>
    </source>
</evidence>
<dbReference type="InterPro" id="IPR027417">
    <property type="entry name" value="P-loop_NTPase"/>
</dbReference>
<dbReference type="InterPro" id="IPR055414">
    <property type="entry name" value="LRR_R13L4/SHOC2-like"/>
</dbReference>
<dbReference type="InterPro" id="IPR058922">
    <property type="entry name" value="WHD_DRP"/>
</dbReference>
<dbReference type="GO" id="GO:0002758">
    <property type="term" value="P:innate immune response-activating signaling pathway"/>
    <property type="evidence" value="ECO:0007669"/>
    <property type="project" value="UniProtKB-ARBA"/>
</dbReference>
<evidence type="ECO:0000259" key="12">
    <source>
        <dbReference type="Pfam" id="PF23598"/>
    </source>
</evidence>
<dbReference type="PANTHER" id="PTHR23155">
    <property type="entry name" value="DISEASE RESISTANCE PROTEIN RP"/>
    <property type="match status" value="1"/>
</dbReference>
<dbReference type="EMBL" id="RWGY01000013">
    <property type="protein sequence ID" value="TVU23884.1"/>
    <property type="molecule type" value="Genomic_DNA"/>
</dbReference>
<dbReference type="Proteomes" id="UP000324897">
    <property type="component" value="Chromosome 2"/>
</dbReference>
<dbReference type="AlphaFoldDB" id="A0A5J9UK93"/>
<feature type="coiled-coil region" evidence="7">
    <location>
        <begin position="120"/>
        <end position="147"/>
    </location>
</feature>
<dbReference type="InterPro" id="IPR044974">
    <property type="entry name" value="Disease_R_plants"/>
</dbReference>
<dbReference type="PRINTS" id="PR00364">
    <property type="entry name" value="DISEASERSIST"/>
</dbReference>
<dbReference type="Gene3D" id="1.20.5.4130">
    <property type="match status" value="1"/>
</dbReference>
<dbReference type="GO" id="GO:0042742">
    <property type="term" value="P:defense response to bacterium"/>
    <property type="evidence" value="ECO:0007669"/>
    <property type="project" value="UniProtKB-ARBA"/>
</dbReference>
<keyword evidence="4" id="KW-0547">Nucleotide-binding</keyword>
<dbReference type="FunFam" id="3.40.50.300:FF:001091">
    <property type="entry name" value="Probable disease resistance protein At1g61300"/>
    <property type="match status" value="1"/>
</dbReference>
<protein>
    <recommendedName>
        <fullName evidence="15">AAA+ ATPase domain-containing protein</fullName>
    </recommendedName>
</protein>
<feature type="domain" description="Disease resistance N-terminal" evidence="10">
    <location>
        <begin position="12"/>
        <end position="96"/>
    </location>
</feature>
<dbReference type="Pfam" id="PF00931">
    <property type="entry name" value="NB-ARC"/>
    <property type="match status" value="1"/>
</dbReference>
<feature type="domain" description="Disease resistance R13L4/SHOC-2-like LRR" evidence="12">
    <location>
        <begin position="559"/>
        <end position="958"/>
    </location>
</feature>
<name>A0A5J9UK93_9POAL</name>
<comment type="similarity">
    <text evidence="1">Belongs to the disease resistance NB-LRR family.</text>
</comment>
<evidence type="ECO:0000256" key="3">
    <source>
        <dbReference type="ARBA" id="ARBA00022737"/>
    </source>
</evidence>
<evidence type="ECO:0008006" key="15">
    <source>
        <dbReference type="Google" id="ProtNLM"/>
    </source>
</evidence>
<dbReference type="PANTHER" id="PTHR23155:SF1116">
    <property type="entry name" value="OS12G0273300 PROTEIN"/>
    <property type="match status" value="1"/>
</dbReference>
<evidence type="ECO:0000256" key="1">
    <source>
        <dbReference type="ARBA" id="ARBA00008894"/>
    </source>
</evidence>
<evidence type="ECO:0000256" key="5">
    <source>
        <dbReference type="ARBA" id="ARBA00022821"/>
    </source>
</evidence>
<comment type="caution">
    <text evidence="13">The sequence shown here is derived from an EMBL/GenBank/DDBJ whole genome shotgun (WGS) entry which is preliminary data.</text>
</comment>
<proteinExistence type="inferred from homology"/>
<evidence type="ECO:0000256" key="6">
    <source>
        <dbReference type="ARBA" id="ARBA00023054"/>
    </source>
</evidence>
<accession>A0A5J9UK93</accession>
<dbReference type="InterPro" id="IPR032675">
    <property type="entry name" value="LRR_dom_sf"/>
</dbReference>
<dbReference type="OrthoDB" id="693948at2759"/>
<dbReference type="InterPro" id="IPR038005">
    <property type="entry name" value="RX-like_CC"/>
</dbReference>
<reference evidence="13 14" key="1">
    <citation type="journal article" date="2019" name="Sci. Rep.">
        <title>A high-quality genome of Eragrostis curvula grass provides insights into Poaceae evolution and supports new strategies to enhance forage quality.</title>
        <authorList>
            <person name="Carballo J."/>
            <person name="Santos B.A.C.M."/>
            <person name="Zappacosta D."/>
            <person name="Garbus I."/>
            <person name="Selva J.P."/>
            <person name="Gallo C.A."/>
            <person name="Diaz A."/>
            <person name="Albertini E."/>
            <person name="Caccamo M."/>
            <person name="Echenique V."/>
        </authorList>
    </citation>
    <scope>NUCLEOTIDE SEQUENCE [LARGE SCALE GENOMIC DNA]</scope>
    <source>
        <strain evidence="14">cv. Victoria</strain>
        <tissue evidence="13">Leaf</tissue>
    </source>
</reference>
<feature type="region of interest" description="Disordered" evidence="8">
    <location>
        <begin position="973"/>
        <end position="1002"/>
    </location>
</feature>
<dbReference type="Gene3D" id="1.10.10.10">
    <property type="entry name" value="Winged helix-like DNA-binding domain superfamily/Winged helix DNA-binding domain"/>
    <property type="match status" value="1"/>
</dbReference>
<dbReference type="InterPro" id="IPR002182">
    <property type="entry name" value="NB-ARC"/>
</dbReference>
<evidence type="ECO:0000256" key="4">
    <source>
        <dbReference type="ARBA" id="ARBA00022741"/>
    </source>
</evidence>
<dbReference type="Pfam" id="PF23559">
    <property type="entry name" value="WHD_DRP"/>
    <property type="match status" value="1"/>
</dbReference>
<dbReference type="InterPro" id="IPR042197">
    <property type="entry name" value="Apaf_helical"/>
</dbReference>
<dbReference type="GO" id="GO:0043531">
    <property type="term" value="F:ADP binding"/>
    <property type="evidence" value="ECO:0007669"/>
    <property type="project" value="InterPro"/>
</dbReference>
<dbReference type="InterPro" id="IPR041118">
    <property type="entry name" value="Rx_N"/>
</dbReference>
<evidence type="ECO:0000256" key="7">
    <source>
        <dbReference type="SAM" id="Coils"/>
    </source>
</evidence>
<dbReference type="Gene3D" id="1.10.8.430">
    <property type="entry name" value="Helical domain of apoptotic protease-activating factors"/>
    <property type="match status" value="1"/>
</dbReference>
<sequence>FRASSMDVVTGVVGNLLPKLLKLLGDEYKLQKGMKKKVKFITRELESIQAFLQKVGAVPWDELDKQLQVWSNEAREVSYDMEDLLDTFFVRFNVREPPNPSMLKRSMNKMANLFSKGKARRDVSCAIEEIKNQLQEVADRRDRYKIDDIVVNPAATTLTVDPRLKAMYKEVASLVGIEEPSKDLISKLSVQGDDIDLRKKIVAIVGIGGLGKTTLAKAVYDKLRAKFDCGAFVPVGRNPSLTKVLKDILYELDKNKYSDINSKNRDQKQLIDNLREFLLDKRYFVVIDDIWENEPWEERIELALLENNRGSRIIITTRKFEVATKVGDEVYKMQKLSDDNSGKLFYTRILGGDGRCLGNQSDEVVKKIIRKCDGVPLAIITMASLLAGKPRERWSDVFTSIGFGHTDDKQVENTMKILSYSYYDMPAHLRTCLLYLSAFPEDYEIKKESLIWKWIAEGFIQGKQGMWLFELGEQYFNDLVNRSMVHAIEDDSASTVESCRVHDMVLDLIRFISSKENFVNILDNGEGTLSPPPSSTRRLALHKNTMKHTAHGNMVGMPQVRSFIAISCSFGNWIPLSSFKLLRVLDMQHCKNVRSCHLVHLESLLHLRYLGLENTGVDDLPDEIGALNFLQILNLENTRIKQLNPSVSRLTQLVCLKGDLGSTLAPNWIEKLTSLEVLHIAIDVGEDGRKKHARKFFKALGSLRELREFRIIVDGIVDVRDERDFLLSLRNLHKLQHLGVLGYPINYIDTARWEKAGFSLPQRLKILDLTYYTFYRLPSCISVECVPNLTHLSLCVTTMDEKGLEFVARLPELYFLSLNMSSTTTMSHISASNGYFQKLRTCEIAVSMIQFQCEEEDSSVSFRIWNGFDAMPFGSGKNDCSVTPSTVMPNLEVLSSRVFVRALKDGNGDCANIGLQCLTSLQQVQVDLDCEGASAAEVEEAEAALRKANEVHPNRPTLSLWRMYTEKMISTVQHPKPGEDDVFAEEEVQQQKVEPMADDNNS</sequence>
<dbReference type="FunFam" id="1.10.10.10:FF:000322">
    <property type="entry name" value="Probable disease resistance protein At1g63360"/>
    <property type="match status" value="1"/>
</dbReference>
<dbReference type="Gene3D" id="3.80.10.10">
    <property type="entry name" value="Ribonuclease Inhibitor"/>
    <property type="match status" value="1"/>
</dbReference>
<keyword evidence="2" id="KW-0433">Leucine-rich repeat</keyword>
<dbReference type="Pfam" id="PF18052">
    <property type="entry name" value="Rx_N"/>
    <property type="match status" value="1"/>
</dbReference>
<dbReference type="GO" id="GO:0009626">
    <property type="term" value="P:plant-type hypersensitive response"/>
    <property type="evidence" value="ECO:0007669"/>
    <property type="project" value="UniProtKB-ARBA"/>
</dbReference>
<evidence type="ECO:0000259" key="11">
    <source>
        <dbReference type="Pfam" id="PF23559"/>
    </source>
</evidence>
<dbReference type="Gramene" id="TVU23884">
    <property type="protein sequence ID" value="TVU23884"/>
    <property type="gene ID" value="EJB05_26270"/>
</dbReference>
<keyword evidence="14" id="KW-1185">Reference proteome</keyword>